<proteinExistence type="predicted"/>
<evidence type="ECO:0008006" key="4">
    <source>
        <dbReference type="Google" id="ProtNLM"/>
    </source>
</evidence>
<keyword evidence="1" id="KW-0732">Signal</keyword>
<name>A0ABS8XZX9_9BURK</name>
<dbReference type="RefSeq" id="WP_233375609.1">
    <property type="nucleotide sequence ID" value="NZ_JAJTWU010000018.1"/>
</dbReference>
<organism evidence="2 3">
    <name type="scientific">Pelomonas cellulosilytica</name>
    <dbReference type="NCBI Taxonomy" id="2906762"/>
    <lineage>
        <taxon>Bacteria</taxon>
        <taxon>Pseudomonadati</taxon>
        <taxon>Pseudomonadota</taxon>
        <taxon>Betaproteobacteria</taxon>
        <taxon>Burkholderiales</taxon>
        <taxon>Sphaerotilaceae</taxon>
        <taxon>Roseateles</taxon>
    </lineage>
</organism>
<feature type="signal peptide" evidence="1">
    <location>
        <begin position="1"/>
        <end position="34"/>
    </location>
</feature>
<gene>
    <name evidence="2" type="ORF">LXT13_27635</name>
</gene>
<evidence type="ECO:0000313" key="3">
    <source>
        <dbReference type="Proteomes" id="UP001200741"/>
    </source>
</evidence>
<comment type="caution">
    <text evidence="2">The sequence shown here is derived from an EMBL/GenBank/DDBJ whole genome shotgun (WGS) entry which is preliminary data.</text>
</comment>
<evidence type="ECO:0000256" key="1">
    <source>
        <dbReference type="SAM" id="SignalP"/>
    </source>
</evidence>
<dbReference type="Gene3D" id="3.10.450.50">
    <property type="match status" value="1"/>
</dbReference>
<sequence>MNRLTTSAPLGLFTSLVAAFSVVAAAVLSLPADAAPSSQSPGPATSPCDDAAALQRRLDDFDARWNASDAWGLAVQFTTDGRVGTAGEPGRAAVYREIVERLGRTPVQRHTRVLRATPLGAACRVDVQVQTVQASGELQEAGVFVLVASPEGGIAAVL</sequence>
<protein>
    <recommendedName>
        <fullName evidence="4">SnoaL-like domain-containing protein</fullName>
    </recommendedName>
</protein>
<accession>A0ABS8XZX9</accession>
<evidence type="ECO:0000313" key="2">
    <source>
        <dbReference type="EMBL" id="MCE4558161.1"/>
    </source>
</evidence>
<feature type="chain" id="PRO_5045172085" description="SnoaL-like domain-containing protein" evidence="1">
    <location>
        <begin position="35"/>
        <end position="158"/>
    </location>
</feature>
<keyword evidence="3" id="KW-1185">Reference proteome</keyword>
<dbReference type="EMBL" id="JAJTWU010000018">
    <property type="protein sequence ID" value="MCE4558161.1"/>
    <property type="molecule type" value="Genomic_DNA"/>
</dbReference>
<dbReference type="Proteomes" id="UP001200741">
    <property type="component" value="Unassembled WGS sequence"/>
</dbReference>
<reference evidence="2 3" key="1">
    <citation type="submission" date="2021-12" db="EMBL/GenBank/DDBJ databases">
        <title>Genome seq of P8.</title>
        <authorList>
            <person name="Seo T."/>
        </authorList>
    </citation>
    <scope>NUCLEOTIDE SEQUENCE [LARGE SCALE GENOMIC DNA]</scope>
    <source>
        <strain evidence="2 3">P8</strain>
    </source>
</reference>